<evidence type="ECO:0000256" key="3">
    <source>
        <dbReference type="ARBA" id="ARBA00022833"/>
    </source>
</evidence>
<dbReference type="InterPro" id="IPR011057">
    <property type="entry name" value="Mss4-like_sf"/>
</dbReference>
<evidence type="ECO:0000256" key="2">
    <source>
        <dbReference type="ARBA" id="ARBA00022723"/>
    </source>
</evidence>
<protein>
    <submittedName>
        <fullName evidence="6">GFA family protein</fullName>
    </submittedName>
</protein>
<sequence>MNGKCLCGKVSFAITGTLPNLYQCHCSLCRKLTGSSSDSAMFLSREQFSWRSGEALISSYKTETGFRSDFCQNCGSTVPHLMSNQKQYWIPAGLLEGESDIKVAAHLFVGSKCQWDIIGDDGVQYEEMPDMATLDKTLQQASR</sequence>
<dbReference type="Proteomes" id="UP001215231">
    <property type="component" value="Chromosome"/>
</dbReference>
<name>A0ABY7VAF6_9GAMM</name>
<dbReference type="Pfam" id="PF04828">
    <property type="entry name" value="GFA"/>
    <property type="match status" value="1"/>
</dbReference>
<reference evidence="6 7" key="1">
    <citation type="journal article" date="2022" name="Mar. Drugs">
        <title>Bioassay-Guided Fractionation Leads to the Detection of Cholic Acid Generated by the Rare Thalassomonas sp.</title>
        <authorList>
            <person name="Pheiffer F."/>
            <person name="Schneider Y.K."/>
            <person name="Hansen E.H."/>
            <person name="Andersen J.H."/>
            <person name="Isaksson J."/>
            <person name="Busche T."/>
            <person name="R C."/>
            <person name="Kalinowski J."/>
            <person name="Zyl L.V."/>
            <person name="Trindade M."/>
        </authorList>
    </citation>
    <scope>NUCLEOTIDE SEQUENCE [LARGE SCALE GENOMIC DNA]</scope>
    <source>
        <strain evidence="6 7">A5K-61T</strain>
    </source>
</reference>
<dbReference type="PANTHER" id="PTHR33337">
    <property type="entry name" value="GFA DOMAIN-CONTAINING PROTEIN"/>
    <property type="match status" value="1"/>
</dbReference>
<evidence type="ECO:0000313" key="7">
    <source>
        <dbReference type="Proteomes" id="UP001215231"/>
    </source>
</evidence>
<evidence type="ECO:0000256" key="4">
    <source>
        <dbReference type="ARBA" id="ARBA00023239"/>
    </source>
</evidence>
<organism evidence="6 7">
    <name type="scientific">Thalassomonas haliotis</name>
    <dbReference type="NCBI Taxonomy" id="485448"/>
    <lineage>
        <taxon>Bacteria</taxon>
        <taxon>Pseudomonadati</taxon>
        <taxon>Pseudomonadota</taxon>
        <taxon>Gammaproteobacteria</taxon>
        <taxon>Alteromonadales</taxon>
        <taxon>Colwelliaceae</taxon>
        <taxon>Thalassomonas</taxon>
    </lineage>
</organism>
<keyword evidence="3" id="KW-0862">Zinc</keyword>
<dbReference type="RefSeq" id="WP_274050327.1">
    <property type="nucleotide sequence ID" value="NZ_CP059693.1"/>
</dbReference>
<dbReference type="EMBL" id="CP059693">
    <property type="protein sequence ID" value="WDE10296.1"/>
    <property type="molecule type" value="Genomic_DNA"/>
</dbReference>
<feature type="domain" description="CENP-V/GFA" evidence="5">
    <location>
        <begin position="1"/>
        <end position="116"/>
    </location>
</feature>
<dbReference type="PANTHER" id="PTHR33337:SF40">
    <property type="entry name" value="CENP-V_GFA DOMAIN-CONTAINING PROTEIN-RELATED"/>
    <property type="match status" value="1"/>
</dbReference>
<keyword evidence="7" id="KW-1185">Reference proteome</keyword>
<keyword evidence="2" id="KW-0479">Metal-binding</keyword>
<evidence type="ECO:0000256" key="1">
    <source>
        <dbReference type="ARBA" id="ARBA00005495"/>
    </source>
</evidence>
<dbReference type="InterPro" id="IPR006913">
    <property type="entry name" value="CENP-V/GFA"/>
</dbReference>
<dbReference type="PROSITE" id="PS51891">
    <property type="entry name" value="CENP_V_GFA"/>
    <property type="match status" value="1"/>
</dbReference>
<dbReference type="Gene3D" id="3.90.1590.10">
    <property type="entry name" value="glutathione-dependent formaldehyde- activating enzyme (gfa)"/>
    <property type="match status" value="1"/>
</dbReference>
<proteinExistence type="inferred from homology"/>
<dbReference type="SUPFAM" id="SSF51316">
    <property type="entry name" value="Mss4-like"/>
    <property type="match status" value="1"/>
</dbReference>
<evidence type="ECO:0000259" key="5">
    <source>
        <dbReference type="PROSITE" id="PS51891"/>
    </source>
</evidence>
<accession>A0ABY7VAF6</accession>
<keyword evidence="4" id="KW-0456">Lyase</keyword>
<evidence type="ECO:0000313" key="6">
    <source>
        <dbReference type="EMBL" id="WDE10296.1"/>
    </source>
</evidence>
<gene>
    <name evidence="6" type="ORF">H3N35_18715</name>
</gene>
<comment type="similarity">
    <text evidence="1">Belongs to the Gfa family.</text>
</comment>